<evidence type="ECO:0000313" key="2">
    <source>
        <dbReference type="EMBL" id="OBS69032.1"/>
    </source>
</evidence>
<sequence length="73" mass="8371">ERVIITYGAISSGIPDYFHWYQQKLRANSKLLIYADFYSHNSLRGSGSGTSYFLTISSMEAKDDATYYCQQKN</sequence>
<dbReference type="SMART" id="SM00406">
    <property type="entry name" value="IGv"/>
    <property type="match status" value="1"/>
</dbReference>
<dbReference type="InterPro" id="IPR013783">
    <property type="entry name" value="Ig-like_fold"/>
</dbReference>
<dbReference type="OrthoDB" id="9049585at2759"/>
<dbReference type="EMBL" id="LZPO01075726">
    <property type="protein sequence ID" value="OBS69032.1"/>
    <property type="molecule type" value="Genomic_DNA"/>
</dbReference>
<dbReference type="InterPro" id="IPR013106">
    <property type="entry name" value="Ig_V-set"/>
</dbReference>
<dbReference type="InterPro" id="IPR050150">
    <property type="entry name" value="IgV_Light_Chain"/>
</dbReference>
<dbReference type="PANTHER" id="PTHR23267">
    <property type="entry name" value="IMMUNOGLOBULIN LIGHT CHAIN"/>
    <property type="match status" value="1"/>
</dbReference>
<dbReference type="Proteomes" id="UP000092124">
    <property type="component" value="Unassembled WGS sequence"/>
</dbReference>
<keyword evidence="3" id="KW-1185">Reference proteome</keyword>
<evidence type="ECO:0000313" key="3">
    <source>
        <dbReference type="Proteomes" id="UP000092124"/>
    </source>
</evidence>
<dbReference type="InterPro" id="IPR007110">
    <property type="entry name" value="Ig-like_dom"/>
</dbReference>
<feature type="non-terminal residue" evidence="2">
    <location>
        <position position="1"/>
    </location>
</feature>
<organism evidence="2 3">
    <name type="scientific">Neotoma lepida</name>
    <name type="common">Desert woodrat</name>
    <dbReference type="NCBI Taxonomy" id="56216"/>
    <lineage>
        <taxon>Eukaryota</taxon>
        <taxon>Metazoa</taxon>
        <taxon>Chordata</taxon>
        <taxon>Craniata</taxon>
        <taxon>Vertebrata</taxon>
        <taxon>Euteleostomi</taxon>
        <taxon>Mammalia</taxon>
        <taxon>Eutheria</taxon>
        <taxon>Euarchontoglires</taxon>
        <taxon>Glires</taxon>
        <taxon>Rodentia</taxon>
        <taxon>Myomorpha</taxon>
        <taxon>Muroidea</taxon>
        <taxon>Cricetidae</taxon>
        <taxon>Neotominae</taxon>
        <taxon>Neotoma</taxon>
    </lineage>
</organism>
<protein>
    <recommendedName>
        <fullName evidence="1">Ig-like domain-containing protein</fullName>
    </recommendedName>
</protein>
<feature type="domain" description="Ig-like" evidence="1">
    <location>
        <begin position="1"/>
        <end position="73"/>
    </location>
</feature>
<dbReference type="Gene3D" id="2.60.40.10">
    <property type="entry name" value="Immunoglobulins"/>
    <property type="match status" value="1"/>
</dbReference>
<comment type="caution">
    <text evidence="2">The sequence shown here is derived from an EMBL/GenBank/DDBJ whole genome shotgun (WGS) entry which is preliminary data.</text>
</comment>
<evidence type="ECO:0000259" key="1">
    <source>
        <dbReference type="PROSITE" id="PS50835"/>
    </source>
</evidence>
<dbReference type="AlphaFoldDB" id="A0A1A6GUL0"/>
<gene>
    <name evidence="2" type="ORF">A6R68_02427</name>
</gene>
<reference evidence="2 3" key="1">
    <citation type="submission" date="2016-06" db="EMBL/GenBank/DDBJ databases">
        <title>The Draft Genome Sequence and Annotation of the Desert Woodrat Neotoma lepida.</title>
        <authorList>
            <person name="Campbell M."/>
            <person name="Oakeson K.F."/>
            <person name="Yandell M."/>
            <person name="Halpert J.R."/>
            <person name="Dearing D."/>
        </authorList>
    </citation>
    <scope>NUCLEOTIDE SEQUENCE [LARGE SCALE GENOMIC DNA]</scope>
    <source>
        <strain evidence="2">417</strain>
        <tissue evidence="2">Liver</tissue>
    </source>
</reference>
<proteinExistence type="predicted"/>
<dbReference type="InterPro" id="IPR036179">
    <property type="entry name" value="Ig-like_dom_sf"/>
</dbReference>
<name>A0A1A6GUL0_NEOLE</name>
<dbReference type="STRING" id="56216.A0A1A6GUL0"/>
<dbReference type="PROSITE" id="PS50835">
    <property type="entry name" value="IG_LIKE"/>
    <property type="match status" value="1"/>
</dbReference>
<feature type="non-terminal residue" evidence="2">
    <location>
        <position position="73"/>
    </location>
</feature>
<dbReference type="SUPFAM" id="SSF48726">
    <property type="entry name" value="Immunoglobulin"/>
    <property type="match status" value="1"/>
</dbReference>
<accession>A0A1A6GUL0</accession>